<evidence type="ECO:0000256" key="3">
    <source>
        <dbReference type="PROSITE-ProRule" id="PRU10141"/>
    </source>
</evidence>
<organism evidence="6 7">
    <name type="scientific">Penicillium oxalicum (strain 114-2 / CGMCC 5302)</name>
    <name type="common">Penicillium decumbens</name>
    <dbReference type="NCBI Taxonomy" id="933388"/>
    <lineage>
        <taxon>Eukaryota</taxon>
        <taxon>Fungi</taxon>
        <taxon>Dikarya</taxon>
        <taxon>Ascomycota</taxon>
        <taxon>Pezizomycotina</taxon>
        <taxon>Eurotiomycetes</taxon>
        <taxon>Eurotiomycetidae</taxon>
        <taxon>Eurotiales</taxon>
        <taxon>Aspergillaceae</taxon>
        <taxon>Penicillium</taxon>
    </lineage>
</organism>
<feature type="compositionally biased region" description="Basic and acidic residues" evidence="4">
    <location>
        <begin position="528"/>
        <end position="537"/>
    </location>
</feature>
<feature type="compositionally biased region" description="Basic residues" evidence="4">
    <location>
        <begin position="41"/>
        <end position="52"/>
    </location>
</feature>
<dbReference type="InterPro" id="IPR000719">
    <property type="entry name" value="Prot_kinase_dom"/>
</dbReference>
<gene>
    <name evidence="6" type="ORF">PDE_02258</name>
</gene>
<feature type="region of interest" description="Disordered" evidence="4">
    <location>
        <begin position="1"/>
        <end position="72"/>
    </location>
</feature>
<dbReference type="SMART" id="SM00220">
    <property type="entry name" value="S_TKc"/>
    <property type="match status" value="1"/>
</dbReference>
<dbReference type="OrthoDB" id="68483at2759"/>
<dbReference type="EMBL" id="KB644410">
    <property type="protein sequence ID" value="EPS27315.1"/>
    <property type="molecule type" value="Genomic_DNA"/>
</dbReference>
<dbReference type="GO" id="GO:0035556">
    <property type="term" value="P:intracellular signal transduction"/>
    <property type="evidence" value="ECO:0007669"/>
    <property type="project" value="TreeGrafter"/>
</dbReference>
<dbReference type="PANTHER" id="PTHR24346">
    <property type="entry name" value="MAP/MICROTUBULE AFFINITY-REGULATING KINASE"/>
    <property type="match status" value="1"/>
</dbReference>
<dbReference type="Proteomes" id="UP000019376">
    <property type="component" value="Unassembled WGS sequence"/>
</dbReference>
<sequence>MDNTVTSPQSDVPVTPSIDSFAALPPQPSRATSSGSFDSHPRHRQRNPRARRPVKETLDARSEYTTSQDDGTAEHRINQYLIKQEIGRGSFGAVHLAADQFGNEYAVKEFSKARLRKRAQSHLLRRPRGPRRPGMGFNSPLHRNPSQDDAESAKNPLYLIQEEIAIMKKLNHTNLVSLIEVLDDPTEDSLYMVMEMCKKGVVMKVGLEERADPYDDEQCRTWFRDLILGIEYLHAQGIVHRDIKPDNCLVTSDDVLKVVDFGVSEMFEKDSDMFTAKSAGSPAFLPPELCVVKHGDVSGKAADIWSMGVTLYCLRYGRLPFERQSIFELYESIRNDPVNFEDEQDENFKDMMTQILEKDPAKRIKMRDLREHPWVTANGADPLLSYEENTAQLVEPPTEEEMNQAITRNIGHILTLMRAVKNFKRIMDPGKAESVLQSILGNEHDAHFVTPPMEMDDNDEFPAVGLSPRADHDRLALAEKIKDDIQKRPILAGPQGGRQLSADAPASTLLNTVSSAERIDLSGQQPDHSIDTPERKASGSIRRGRLAGQEETPGAHSQSASPRPELSRPSSATTKRSVEGTRGHARDPLEEEFPYLFIGPSTYSGTSPQEPSKFNIGSDTVPISARLDDVDEGLDPALQAAESEEPVPIVSESPGAAEFDIYETAYRKELERIRSNTSILPDAGVSPKVYLTRRVEGKHEVMEFIKDKVIDLQMGSRKALASGGRSASAFGAAVSLLRNQIEQKKEAERRADQPASPRERRPSHPPSSSLTAQSIPGPEASSLEAKGVPATDSSTEPESAPTQLRRLLDRVREKTLE</sequence>
<keyword evidence="1 3" id="KW-0547">Nucleotide-binding</keyword>
<dbReference type="InterPro" id="IPR017441">
    <property type="entry name" value="Protein_kinase_ATP_BS"/>
</dbReference>
<feature type="compositionally biased region" description="Polar residues" evidence="4">
    <location>
        <begin position="791"/>
        <end position="802"/>
    </location>
</feature>
<dbReference type="GO" id="GO:0005524">
    <property type="term" value="F:ATP binding"/>
    <property type="evidence" value="ECO:0007669"/>
    <property type="project" value="UniProtKB-UniRule"/>
</dbReference>
<evidence type="ECO:0000256" key="1">
    <source>
        <dbReference type="ARBA" id="ARBA00022741"/>
    </source>
</evidence>
<protein>
    <recommendedName>
        <fullName evidence="5">Protein kinase domain-containing protein</fullName>
    </recommendedName>
</protein>
<dbReference type="FunFam" id="3.30.200.20:FF:000447">
    <property type="entry name" value="Calcium/calmodulin dependent protein kinase"/>
    <property type="match status" value="1"/>
</dbReference>
<feature type="region of interest" description="Disordered" evidence="4">
    <location>
        <begin position="519"/>
        <end position="591"/>
    </location>
</feature>
<feature type="domain" description="Protein kinase" evidence="5">
    <location>
        <begin position="80"/>
        <end position="375"/>
    </location>
</feature>
<dbReference type="eggNOG" id="KOG0585">
    <property type="taxonomic scope" value="Eukaryota"/>
</dbReference>
<feature type="compositionally biased region" description="Basic and acidic residues" evidence="4">
    <location>
        <begin position="53"/>
        <end position="62"/>
    </location>
</feature>
<feature type="binding site" evidence="3">
    <location>
        <position position="108"/>
    </location>
    <ligand>
        <name>ATP</name>
        <dbReference type="ChEBI" id="CHEBI:30616"/>
    </ligand>
</feature>
<dbReference type="PROSITE" id="PS00108">
    <property type="entry name" value="PROTEIN_KINASE_ST"/>
    <property type="match status" value="1"/>
</dbReference>
<dbReference type="PROSITE" id="PS00107">
    <property type="entry name" value="PROTEIN_KINASE_ATP"/>
    <property type="match status" value="1"/>
</dbReference>
<evidence type="ECO:0000313" key="6">
    <source>
        <dbReference type="EMBL" id="EPS27315.1"/>
    </source>
</evidence>
<evidence type="ECO:0000256" key="4">
    <source>
        <dbReference type="SAM" id="MobiDB-lite"/>
    </source>
</evidence>
<feature type="compositionally biased region" description="Basic and acidic residues" evidence="4">
    <location>
        <begin position="806"/>
        <end position="817"/>
    </location>
</feature>
<dbReference type="SUPFAM" id="SSF56112">
    <property type="entry name" value="Protein kinase-like (PK-like)"/>
    <property type="match status" value="1"/>
</dbReference>
<evidence type="ECO:0000259" key="5">
    <source>
        <dbReference type="PROSITE" id="PS50011"/>
    </source>
</evidence>
<feature type="compositionally biased region" description="Basic and acidic residues" evidence="4">
    <location>
        <begin position="576"/>
        <end position="588"/>
    </location>
</feature>
<dbReference type="PhylomeDB" id="S7Z9Q1"/>
<dbReference type="HOGENOM" id="CLU_000288_165_0_1"/>
<dbReference type="AlphaFoldDB" id="S7Z9Q1"/>
<dbReference type="Gene3D" id="3.30.200.20">
    <property type="entry name" value="Phosphorylase Kinase, domain 1"/>
    <property type="match status" value="1"/>
</dbReference>
<dbReference type="STRING" id="933388.S7Z9Q1"/>
<keyword evidence="2 3" id="KW-0067">ATP-binding</keyword>
<dbReference type="Pfam" id="PF00069">
    <property type="entry name" value="Pkinase"/>
    <property type="match status" value="1"/>
</dbReference>
<keyword evidence="7" id="KW-1185">Reference proteome</keyword>
<dbReference type="InterPro" id="IPR011009">
    <property type="entry name" value="Kinase-like_dom_sf"/>
</dbReference>
<feature type="compositionally biased region" description="Polar residues" evidence="4">
    <location>
        <begin position="1"/>
        <end position="12"/>
    </location>
</feature>
<reference evidence="6 7" key="1">
    <citation type="journal article" date="2013" name="PLoS ONE">
        <title>Genomic and secretomic analyses reveal unique features of the lignocellulolytic enzyme system of Penicillium decumbens.</title>
        <authorList>
            <person name="Liu G."/>
            <person name="Zhang L."/>
            <person name="Wei X."/>
            <person name="Zou G."/>
            <person name="Qin Y."/>
            <person name="Ma L."/>
            <person name="Li J."/>
            <person name="Zheng H."/>
            <person name="Wang S."/>
            <person name="Wang C."/>
            <person name="Xun L."/>
            <person name="Zhao G.-P."/>
            <person name="Zhou Z."/>
            <person name="Qu Y."/>
        </authorList>
    </citation>
    <scope>NUCLEOTIDE SEQUENCE [LARGE SCALE GENOMIC DNA]</scope>
    <source>
        <strain evidence="7">114-2 / CGMCC 5302</strain>
    </source>
</reference>
<dbReference type="GO" id="GO:0005737">
    <property type="term" value="C:cytoplasm"/>
    <property type="evidence" value="ECO:0007669"/>
    <property type="project" value="TreeGrafter"/>
</dbReference>
<dbReference type="CDD" id="cd14008">
    <property type="entry name" value="STKc_LKB1_CaMKK"/>
    <property type="match status" value="1"/>
</dbReference>
<evidence type="ECO:0000256" key="2">
    <source>
        <dbReference type="ARBA" id="ARBA00022840"/>
    </source>
</evidence>
<accession>S7Z9Q1</accession>
<feature type="compositionally biased region" description="Basic and acidic residues" evidence="4">
    <location>
        <begin position="743"/>
        <end position="762"/>
    </location>
</feature>
<evidence type="ECO:0000313" key="7">
    <source>
        <dbReference type="Proteomes" id="UP000019376"/>
    </source>
</evidence>
<dbReference type="FunFam" id="1.10.510.10:FF:000995">
    <property type="entry name" value="BcCMK3, calcium/calmodulin-dependent protein kinase"/>
    <property type="match status" value="1"/>
</dbReference>
<proteinExistence type="predicted"/>
<dbReference type="PROSITE" id="PS50011">
    <property type="entry name" value="PROTEIN_KINASE_DOM"/>
    <property type="match status" value="1"/>
</dbReference>
<name>S7Z9Q1_PENO1</name>
<dbReference type="InterPro" id="IPR008271">
    <property type="entry name" value="Ser/Thr_kinase_AS"/>
</dbReference>
<dbReference type="GO" id="GO:0004683">
    <property type="term" value="F:calcium/calmodulin-dependent protein kinase activity"/>
    <property type="evidence" value="ECO:0007669"/>
    <property type="project" value="TreeGrafter"/>
</dbReference>
<dbReference type="GO" id="GO:0005516">
    <property type="term" value="F:calmodulin binding"/>
    <property type="evidence" value="ECO:0007669"/>
    <property type="project" value="TreeGrafter"/>
</dbReference>
<feature type="region of interest" description="Disordered" evidence="4">
    <location>
        <begin position="125"/>
        <end position="152"/>
    </location>
</feature>
<dbReference type="Gene3D" id="1.10.510.10">
    <property type="entry name" value="Transferase(Phosphotransferase) domain 1"/>
    <property type="match status" value="1"/>
</dbReference>
<feature type="region of interest" description="Disordered" evidence="4">
    <location>
        <begin position="743"/>
        <end position="817"/>
    </location>
</feature>
<dbReference type="PANTHER" id="PTHR24346:SF77">
    <property type="entry name" value="SERINE THREONINE PROTEIN KINASE"/>
    <property type="match status" value="1"/>
</dbReference>